<protein>
    <submittedName>
        <fullName evidence="5">EAL domain-containing protein</fullName>
    </submittedName>
</protein>
<evidence type="ECO:0000259" key="3">
    <source>
        <dbReference type="PROSITE" id="PS50883"/>
    </source>
</evidence>
<keyword evidence="6" id="KW-1185">Reference proteome</keyword>
<evidence type="ECO:0000313" key="5">
    <source>
        <dbReference type="EMBL" id="MCD4839486.1"/>
    </source>
</evidence>
<dbReference type="Pfam" id="PF00990">
    <property type="entry name" value="GGDEF"/>
    <property type="match status" value="1"/>
</dbReference>
<dbReference type="InterPro" id="IPR035965">
    <property type="entry name" value="PAS-like_dom_sf"/>
</dbReference>
<dbReference type="SUPFAM" id="SSF55785">
    <property type="entry name" value="PYP-like sensor domain (PAS domain)"/>
    <property type="match status" value="1"/>
</dbReference>
<dbReference type="EMBL" id="JAJODE010000032">
    <property type="protein sequence ID" value="MCD4839486.1"/>
    <property type="molecule type" value="Genomic_DNA"/>
</dbReference>
<evidence type="ECO:0000259" key="2">
    <source>
        <dbReference type="PROSITE" id="PS50113"/>
    </source>
</evidence>
<dbReference type="InterPro" id="IPR035919">
    <property type="entry name" value="EAL_sf"/>
</dbReference>
<dbReference type="InterPro" id="IPR001633">
    <property type="entry name" value="EAL_dom"/>
</dbReference>
<dbReference type="Pfam" id="PF00563">
    <property type="entry name" value="EAL"/>
    <property type="match status" value="1"/>
</dbReference>
<dbReference type="NCBIfam" id="TIGR00254">
    <property type="entry name" value="GGDEF"/>
    <property type="match status" value="1"/>
</dbReference>
<dbReference type="PROSITE" id="PS50112">
    <property type="entry name" value="PAS"/>
    <property type="match status" value="1"/>
</dbReference>
<reference evidence="5 6" key="1">
    <citation type="journal article" date="2023" name="Antonie Van Leeuwenhoek">
        <title>Unveiling the genomic potential of a novel thermostable glycoside hydrolases producing Neobacillus sedimentimangrovi UE25.</title>
        <authorList>
            <person name="Ejaz U."/>
            <person name="Saleem F."/>
            <person name="Rashid R."/>
            <person name="Hasan K.A."/>
            <person name="Syed M.N."/>
            <person name="Sohail M."/>
        </authorList>
    </citation>
    <scope>NUCLEOTIDE SEQUENCE [LARGE SCALE GENOMIC DNA]</scope>
    <source>
        <strain evidence="5 6">UE25</strain>
    </source>
</reference>
<dbReference type="InterPro" id="IPR000160">
    <property type="entry name" value="GGDEF_dom"/>
</dbReference>
<sequence length="566" mass="65075">MNYDLQDSIKDKDLLLKELADIKFALDQSSIVAITDQDGIITYVNETFCKISKYSKNELIGKTHKVVNSGYHTKEFFKEMWNTIQRGEVWKGEIKNKAKDGSFYWVKSTIVPFLDNEGKPHQYISIRQDITKQKEIEEKNFYYVHHDALTGLRNRRCFNKDLSKWITETEQMALLFLDLNRFKFVNDTLGHSIGDQILRDVAKRLSDHLNGKSELYRFGGDEFIIVIKNRTPDEVRTLANEIIKQLEEPFFHEKEKLYLGASIGVSFFPDDGNDIESLVIKADMAMYKAKKGGGHFVQFYTSDIYEEMTKTIHLEAELRQALEEEQFKLHYQPQVDISSNKIIGVEALIRWEHPVLGNISPLEFIPIAEETGLIVPITEWVLRTACRQNQRWQESGISPFIIGVNISSSLVNKDLVPMVKRILKETKLKPNYLEIELTESIMQDPKITLPILKELKELGIRISIDDFGTGYSSLAYLRQLPIDRLKIDRSFIDEMKKDNGAIVQAIIDLGTRLCLNVIAEGIETNEQLDLLTQLNCKEGQGYYFSRPLSSNEIPTVLQGTSVDNNN</sequence>
<dbReference type="InterPro" id="IPR052155">
    <property type="entry name" value="Biofilm_reg_signaling"/>
</dbReference>
<gene>
    <name evidence="5" type="ORF">LRS37_11455</name>
</gene>
<dbReference type="InterPro" id="IPR000014">
    <property type="entry name" value="PAS"/>
</dbReference>
<feature type="domain" description="GGDEF" evidence="4">
    <location>
        <begin position="170"/>
        <end position="302"/>
    </location>
</feature>
<dbReference type="SMART" id="SM00267">
    <property type="entry name" value="GGDEF"/>
    <property type="match status" value="1"/>
</dbReference>
<dbReference type="RefSeq" id="WP_051968248.1">
    <property type="nucleotide sequence ID" value="NZ_JAJODE010000032.1"/>
</dbReference>
<dbReference type="PROSITE" id="PS50113">
    <property type="entry name" value="PAC"/>
    <property type="match status" value="1"/>
</dbReference>
<dbReference type="SMART" id="SM00091">
    <property type="entry name" value="PAS"/>
    <property type="match status" value="1"/>
</dbReference>
<proteinExistence type="predicted"/>
<comment type="caution">
    <text evidence="5">The sequence shown here is derived from an EMBL/GenBank/DDBJ whole genome shotgun (WGS) entry which is preliminary data.</text>
</comment>
<evidence type="ECO:0000259" key="1">
    <source>
        <dbReference type="PROSITE" id="PS50112"/>
    </source>
</evidence>
<dbReference type="InterPro" id="IPR043128">
    <property type="entry name" value="Rev_trsase/Diguanyl_cyclase"/>
</dbReference>
<name>A0ABS8QJQ4_9BACI</name>
<dbReference type="SUPFAM" id="SSF141868">
    <property type="entry name" value="EAL domain-like"/>
    <property type="match status" value="1"/>
</dbReference>
<feature type="domain" description="EAL" evidence="3">
    <location>
        <begin position="311"/>
        <end position="561"/>
    </location>
</feature>
<dbReference type="InterPro" id="IPR001610">
    <property type="entry name" value="PAC"/>
</dbReference>
<dbReference type="InterPro" id="IPR029787">
    <property type="entry name" value="Nucleotide_cyclase"/>
</dbReference>
<dbReference type="Gene3D" id="3.30.70.270">
    <property type="match status" value="1"/>
</dbReference>
<dbReference type="SUPFAM" id="SSF55073">
    <property type="entry name" value="Nucleotide cyclase"/>
    <property type="match status" value="1"/>
</dbReference>
<evidence type="ECO:0000259" key="4">
    <source>
        <dbReference type="PROSITE" id="PS50887"/>
    </source>
</evidence>
<dbReference type="NCBIfam" id="TIGR00229">
    <property type="entry name" value="sensory_box"/>
    <property type="match status" value="1"/>
</dbReference>
<dbReference type="PANTHER" id="PTHR44757">
    <property type="entry name" value="DIGUANYLATE CYCLASE DGCP"/>
    <property type="match status" value="1"/>
</dbReference>
<organism evidence="5 6">
    <name type="scientific">Neobacillus sedimentimangrovi</name>
    <dbReference type="NCBI Taxonomy" id="2699460"/>
    <lineage>
        <taxon>Bacteria</taxon>
        <taxon>Bacillati</taxon>
        <taxon>Bacillota</taxon>
        <taxon>Bacilli</taxon>
        <taxon>Bacillales</taxon>
        <taxon>Bacillaceae</taxon>
        <taxon>Neobacillus</taxon>
    </lineage>
</organism>
<dbReference type="Gene3D" id="3.20.20.450">
    <property type="entry name" value="EAL domain"/>
    <property type="match status" value="1"/>
</dbReference>
<feature type="domain" description="PAS" evidence="1">
    <location>
        <begin position="18"/>
        <end position="63"/>
    </location>
</feature>
<dbReference type="CDD" id="cd01948">
    <property type="entry name" value="EAL"/>
    <property type="match status" value="1"/>
</dbReference>
<dbReference type="Pfam" id="PF13426">
    <property type="entry name" value="PAS_9"/>
    <property type="match status" value="1"/>
</dbReference>
<dbReference type="PANTHER" id="PTHR44757:SF2">
    <property type="entry name" value="BIOFILM ARCHITECTURE MAINTENANCE PROTEIN MBAA"/>
    <property type="match status" value="1"/>
</dbReference>
<dbReference type="CDD" id="cd00130">
    <property type="entry name" value="PAS"/>
    <property type="match status" value="1"/>
</dbReference>
<feature type="domain" description="PAC" evidence="2">
    <location>
        <begin position="90"/>
        <end position="142"/>
    </location>
</feature>
<dbReference type="SMART" id="SM00052">
    <property type="entry name" value="EAL"/>
    <property type="match status" value="1"/>
</dbReference>
<dbReference type="Gene3D" id="3.30.450.20">
    <property type="entry name" value="PAS domain"/>
    <property type="match status" value="1"/>
</dbReference>
<dbReference type="SMART" id="SM00086">
    <property type="entry name" value="PAC"/>
    <property type="match status" value="1"/>
</dbReference>
<dbReference type="InterPro" id="IPR000700">
    <property type="entry name" value="PAS-assoc_C"/>
</dbReference>
<accession>A0ABS8QJQ4</accession>
<evidence type="ECO:0000313" key="6">
    <source>
        <dbReference type="Proteomes" id="UP001162836"/>
    </source>
</evidence>
<dbReference type="CDD" id="cd01949">
    <property type="entry name" value="GGDEF"/>
    <property type="match status" value="1"/>
</dbReference>
<dbReference type="PROSITE" id="PS50887">
    <property type="entry name" value="GGDEF"/>
    <property type="match status" value="1"/>
</dbReference>
<dbReference type="PROSITE" id="PS50883">
    <property type="entry name" value="EAL"/>
    <property type="match status" value="1"/>
</dbReference>
<dbReference type="Proteomes" id="UP001162836">
    <property type="component" value="Unassembled WGS sequence"/>
</dbReference>